<name>A0A0D0BCK3_9AGAR</name>
<dbReference type="HOGENOM" id="CLU_1602915_0_0_1"/>
<organism evidence="2 3">
    <name type="scientific">Collybiopsis luxurians FD-317 M1</name>
    <dbReference type="NCBI Taxonomy" id="944289"/>
    <lineage>
        <taxon>Eukaryota</taxon>
        <taxon>Fungi</taxon>
        <taxon>Dikarya</taxon>
        <taxon>Basidiomycota</taxon>
        <taxon>Agaricomycotina</taxon>
        <taxon>Agaricomycetes</taxon>
        <taxon>Agaricomycetidae</taxon>
        <taxon>Agaricales</taxon>
        <taxon>Marasmiineae</taxon>
        <taxon>Omphalotaceae</taxon>
        <taxon>Collybiopsis</taxon>
        <taxon>Collybiopsis luxurians</taxon>
    </lineage>
</organism>
<sequence>MLRSVSTGTKWHPDKLTGSRKSYKAVHGKLQSRAKPSIPCHVYVYTFTTVRCDDVVIEIQRKMNVKNTSGLLKSDDYYDNFFSKPPENAKKTPPQHGLEYDRSKSLKKSRTLSSPTSNKPQRTRATYPEGATNSTHQTFSKLSEKQCPIGISTHMYAVNKQETSSL</sequence>
<dbReference type="EMBL" id="KN834771">
    <property type="protein sequence ID" value="KIK61425.1"/>
    <property type="molecule type" value="Genomic_DNA"/>
</dbReference>
<feature type="region of interest" description="Disordered" evidence="1">
    <location>
        <begin position="82"/>
        <end position="142"/>
    </location>
</feature>
<accession>A0A0D0BCK3</accession>
<protein>
    <submittedName>
        <fullName evidence="2">Uncharacterized protein</fullName>
    </submittedName>
</protein>
<feature type="region of interest" description="Disordered" evidence="1">
    <location>
        <begin position="1"/>
        <end position="23"/>
    </location>
</feature>
<feature type="compositionally biased region" description="Polar residues" evidence="1">
    <location>
        <begin position="131"/>
        <end position="141"/>
    </location>
</feature>
<reference evidence="2 3" key="1">
    <citation type="submission" date="2014-04" db="EMBL/GenBank/DDBJ databases">
        <title>Evolutionary Origins and Diversification of the Mycorrhizal Mutualists.</title>
        <authorList>
            <consortium name="DOE Joint Genome Institute"/>
            <consortium name="Mycorrhizal Genomics Consortium"/>
            <person name="Kohler A."/>
            <person name="Kuo A."/>
            <person name="Nagy L.G."/>
            <person name="Floudas D."/>
            <person name="Copeland A."/>
            <person name="Barry K.W."/>
            <person name="Cichocki N."/>
            <person name="Veneault-Fourrey C."/>
            <person name="LaButti K."/>
            <person name="Lindquist E.A."/>
            <person name="Lipzen A."/>
            <person name="Lundell T."/>
            <person name="Morin E."/>
            <person name="Murat C."/>
            <person name="Riley R."/>
            <person name="Ohm R."/>
            <person name="Sun H."/>
            <person name="Tunlid A."/>
            <person name="Henrissat B."/>
            <person name="Grigoriev I.V."/>
            <person name="Hibbett D.S."/>
            <person name="Martin F."/>
        </authorList>
    </citation>
    <scope>NUCLEOTIDE SEQUENCE [LARGE SCALE GENOMIC DNA]</scope>
    <source>
        <strain evidence="2 3">FD-317 M1</strain>
    </source>
</reference>
<keyword evidence="3" id="KW-1185">Reference proteome</keyword>
<dbReference type="AlphaFoldDB" id="A0A0D0BCK3"/>
<evidence type="ECO:0000313" key="2">
    <source>
        <dbReference type="EMBL" id="KIK61425.1"/>
    </source>
</evidence>
<dbReference type="Proteomes" id="UP000053593">
    <property type="component" value="Unassembled WGS sequence"/>
</dbReference>
<evidence type="ECO:0000313" key="3">
    <source>
        <dbReference type="Proteomes" id="UP000053593"/>
    </source>
</evidence>
<gene>
    <name evidence="2" type="ORF">GYMLUDRAFT_582848</name>
</gene>
<evidence type="ECO:0000256" key="1">
    <source>
        <dbReference type="SAM" id="MobiDB-lite"/>
    </source>
</evidence>
<proteinExistence type="predicted"/>